<accession>A0A4R0RHF2</accession>
<gene>
    <name evidence="2" type="ORF">EIP91_001230</name>
</gene>
<keyword evidence="1" id="KW-0812">Transmembrane</keyword>
<name>A0A4R0RHF2_9APHY</name>
<dbReference type="Proteomes" id="UP000292702">
    <property type="component" value="Unassembled WGS sequence"/>
</dbReference>
<feature type="transmembrane region" description="Helical" evidence="1">
    <location>
        <begin position="104"/>
        <end position="124"/>
    </location>
</feature>
<keyword evidence="1" id="KW-1133">Transmembrane helix</keyword>
<evidence type="ECO:0000256" key="1">
    <source>
        <dbReference type="SAM" id="Phobius"/>
    </source>
</evidence>
<proteinExistence type="predicted"/>
<sequence>MVSSNDLHPLAPFGAAPNARPRSFAFWLANVLLLRWPEKYLRLLENLRLDPRIQQRGWENLMSTLRQDWDRCASPTIILLIASANVLVLRMVARDTAARSEVMLTTGTSILLSLAALFIQEIMLRQLRGKISNTMNTFEAARFLQLEVDHKLRLEGLALSMSFPQAFTRWSMFFFAVTVCRLAFRELGSMIHSTPRVAFAIPSFVVLVVFLARRYKVQATSVRQHVEEP</sequence>
<keyword evidence="3" id="KW-1185">Reference proteome</keyword>
<dbReference type="AlphaFoldDB" id="A0A4R0RHF2"/>
<dbReference type="EMBL" id="RWJN01000130">
    <property type="protein sequence ID" value="TCD66562.1"/>
    <property type="molecule type" value="Genomic_DNA"/>
</dbReference>
<evidence type="ECO:0000313" key="3">
    <source>
        <dbReference type="Proteomes" id="UP000292702"/>
    </source>
</evidence>
<keyword evidence="1" id="KW-0472">Membrane</keyword>
<reference evidence="2 3" key="1">
    <citation type="submission" date="2018-11" db="EMBL/GenBank/DDBJ databases">
        <title>Genome assembly of Steccherinum ochraceum LE-BIN_3174, the white-rot fungus of the Steccherinaceae family (The Residual Polyporoid clade, Polyporales, Basidiomycota).</title>
        <authorList>
            <person name="Fedorova T.V."/>
            <person name="Glazunova O.A."/>
            <person name="Landesman E.O."/>
            <person name="Moiseenko K.V."/>
            <person name="Psurtseva N.V."/>
            <person name="Savinova O.S."/>
            <person name="Shakhova N.V."/>
            <person name="Tyazhelova T.V."/>
            <person name="Vasina D.V."/>
        </authorList>
    </citation>
    <scope>NUCLEOTIDE SEQUENCE [LARGE SCALE GENOMIC DNA]</scope>
    <source>
        <strain evidence="2 3">LE-BIN_3174</strain>
    </source>
</reference>
<feature type="transmembrane region" description="Helical" evidence="1">
    <location>
        <begin position="72"/>
        <end position="92"/>
    </location>
</feature>
<comment type="caution">
    <text evidence="2">The sequence shown here is derived from an EMBL/GenBank/DDBJ whole genome shotgun (WGS) entry which is preliminary data.</text>
</comment>
<protein>
    <submittedName>
        <fullName evidence="2">Uncharacterized protein</fullName>
    </submittedName>
</protein>
<evidence type="ECO:0000313" key="2">
    <source>
        <dbReference type="EMBL" id="TCD66562.1"/>
    </source>
</evidence>
<feature type="transmembrane region" description="Helical" evidence="1">
    <location>
        <begin position="196"/>
        <end position="215"/>
    </location>
</feature>
<organism evidence="2 3">
    <name type="scientific">Steccherinum ochraceum</name>
    <dbReference type="NCBI Taxonomy" id="92696"/>
    <lineage>
        <taxon>Eukaryota</taxon>
        <taxon>Fungi</taxon>
        <taxon>Dikarya</taxon>
        <taxon>Basidiomycota</taxon>
        <taxon>Agaricomycotina</taxon>
        <taxon>Agaricomycetes</taxon>
        <taxon>Polyporales</taxon>
        <taxon>Steccherinaceae</taxon>
        <taxon>Steccherinum</taxon>
    </lineage>
</organism>